<organism evidence="2 4">
    <name type="scientific">Budvicia aquatica</name>
    <dbReference type="NCBI Taxonomy" id="82979"/>
    <lineage>
        <taxon>Bacteria</taxon>
        <taxon>Pseudomonadati</taxon>
        <taxon>Pseudomonadota</taxon>
        <taxon>Gammaproteobacteria</taxon>
        <taxon>Enterobacterales</taxon>
        <taxon>Budviciaceae</taxon>
        <taxon>Budvicia</taxon>
    </lineage>
</organism>
<dbReference type="InterPro" id="IPR001347">
    <property type="entry name" value="SIS_dom"/>
</dbReference>
<dbReference type="GO" id="GO:1901135">
    <property type="term" value="P:carbohydrate derivative metabolic process"/>
    <property type="evidence" value="ECO:0007669"/>
    <property type="project" value="InterPro"/>
</dbReference>
<accession>A0A2C6DN43</accession>
<evidence type="ECO:0000313" key="2">
    <source>
        <dbReference type="EMBL" id="PHI30637.1"/>
    </source>
</evidence>
<reference evidence="2" key="1">
    <citation type="submission" date="2017-09" db="EMBL/GenBank/DDBJ databases">
        <title>FDA dAtabase for Regulatory Grade micrObial Sequences (FDA-ARGOS): Supporting development and validation of Infectious Disease Dx tests.</title>
        <authorList>
            <person name="Minogue T."/>
            <person name="Wolcott M."/>
            <person name="Wasieloski L."/>
            <person name="Aguilar W."/>
            <person name="Moore D."/>
            <person name="Tallon L.J."/>
            <person name="Sadzewicz L."/>
            <person name="Ott S."/>
            <person name="Zhao X."/>
            <person name="Nagaraj S."/>
            <person name="Vavikolanu K."/>
            <person name="Aluvathingal J."/>
            <person name="Nadendla S."/>
            <person name="Sichtig H."/>
        </authorList>
    </citation>
    <scope>NUCLEOTIDE SEQUENCE</scope>
    <source>
        <strain evidence="2">FDAARGOS_387</strain>
    </source>
</reference>
<evidence type="ECO:0000313" key="4">
    <source>
        <dbReference type="Proteomes" id="UP000224974"/>
    </source>
</evidence>
<dbReference type="GO" id="GO:0016853">
    <property type="term" value="F:isomerase activity"/>
    <property type="evidence" value="ECO:0007669"/>
    <property type="project" value="UniProtKB-KW"/>
</dbReference>
<proteinExistence type="predicted"/>
<dbReference type="STRING" id="1111728.GCA_000427805_00200"/>
<keyword evidence="3" id="KW-0413">Isomerase</keyword>
<dbReference type="InterPro" id="IPR046348">
    <property type="entry name" value="SIS_dom_sf"/>
</dbReference>
<evidence type="ECO:0000313" key="5">
    <source>
        <dbReference type="Proteomes" id="UP000373449"/>
    </source>
</evidence>
<dbReference type="SUPFAM" id="SSF53697">
    <property type="entry name" value="SIS domain"/>
    <property type="match status" value="1"/>
</dbReference>
<dbReference type="Proteomes" id="UP000224974">
    <property type="component" value="Unassembled WGS sequence"/>
</dbReference>
<dbReference type="NCBIfam" id="NF002805">
    <property type="entry name" value="PRK02947.1"/>
    <property type="match status" value="1"/>
</dbReference>
<dbReference type="GO" id="GO:0097367">
    <property type="term" value="F:carbohydrate derivative binding"/>
    <property type="evidence" value="ECO:0007669"/>
    <property type="project" value="InterPro"/>
</dbReference>
<protein>
    <submittedName>
        <fullName evidence="2">SIS domain-containing protein</fullName>
    </submittedName>
</protein>
<sequence length="240" mass="26202">MITDYFQTSLPQINNILISQKDRLEQVAEQMAKTIANDGIIYAFGTGHSHMIPMELFGRAGGLANVCAMLDETVLNGGGARRSSKMERLSGLADIIWENTPPNSNDMIFIVSNSGRNAAIVEMALRAQKESVFTVAITSLTQSSANVSLHASGKKLYQLADVVLDNGAPDGDAQMHYGEYVTGPLSTLTGVILINSLLCESVRLCHERNIPVPLFQSQNTERKTSNEALFGRFSSRNPYF</sequence>
<dbReference type="RefSeq" id="WP_051323118.1">
    <property type="nucleotide sequence ID" value="NZ_CAADJA010000002.1"/>
</dbReference>
<dbReference type="OrthoDB" id="9813831at2"/>
<dbReference type="AlphaFoldDB" id="A0A2C6DN43"/>
<evidence type="ECO:0000259" key="1">
    <source>
        <dbReference type="PROSITE" id="PS51464"/>
    </source>
</evidence>
<keyword evidence="4" id="KW-1185">Reference proteome</keyword>
<feature type="domain" description="SIS" evidence="1">
    <location>
        <begin position="31"/>
        <end position="210"/>
    </location>
</feature>
<reference evidence="3 5" key="3">
    <citation type="submission" date="2019-03" db="EMBL/GenBank/DDBJ databases">
        <authorList>
            <consortium name="Pathogen Informatics"/>
        </authorList>
    </citation>
    <scope>NUCLEOTIDE SEQUENCE [LARGE SCALE GENOMIC DNA]</scope>
    <source>
        <strain evidence="3 5">NCTC12282</strain>
    </source>
</reference>
<dbReference type="PROSITE" id="PS51464">
    <property type="entry name" value="SIS"/>
    <property type="match status" value="1"/>
</dbReference>
<dbReference type="Gene3D" id="3.40.50.10490">
    <property type="entry name" value="Glucose-6-phosphate isomerase like protein, domain 1"/>
    <property type="match status" value="1"/>
</dbReference>
<dbReference type="EMBL" id="CAADJA010000002">
    <property type="protein sequence ID" value="VFS50124.1"/>
    <property type="molecule type" value="Genomic_DNA"/>
</dbReference>
<evidence type="ECO:0000313" key="3">
    <source>
        <dbReference type="EMBL" id="VFS50124.1"/>
    </source>
</evidence>
<dbReference type="EMBL" id="PDDX01000001">
    <property type="protein sequence ID" value="PHI30637.1"/>
    <property type="molecule type" value="Genomic_DNA"/>
</dbReference>
<dbReference type="CDD" id="cd05013">
    <property type="entry name" value="SIS_RpiR"/>
    <property type="match status" value="1"/>
</dbReference>
<reference evidence="4" key="2">
    <citation type="submission" date="2017-09" db="EMBL/GenBank/DDBJ databases">
        <title>FDA dAtabase for Regulatory Grade micrObial Sequences (FDA-ARGOS): Supporting development and validation of Infectious Disease Dx tests.</title>
        <authorList>
            <person name="Minogue T."/>
            <person name="Wolcott M."/>
            <person name="Wasieloski L."/>
            <person name="Aguilar W."/>
            <person name="Moore D."/>
            <person name="Tallon L."/>
            <person name="Sadzewicz L."/>
            <person name="Ott S."/>
            <person name="Zhao X."/>
            <person name="Nagaraj S."/>
            <person name="Vavikolanu K."/>
            <person name="Aluvathingal J."/>
            <person name="Nadendla S."/>
            <person name="Sichtig H."/>
        </authorList>
    </citation>
    <scope>NUCLEOTIDE SEQUENCE [LARGE SCALE GENOMIC DNA]</scope>
    <source>
        <strain evidence="4">FDAARGOS_387</strain>
    </source>
</reference>
<dbReference type="InterPro" id="IPR035472">
    <property type="entry name" value="RpiR-like_SIS"/>
</dbReference>
<dbReference type="Proteomes" id="UP000373449">
    <property type="component" value="Unassembled WGS sequence"/>
</dbReference>
<gene>
    <name evidence="2" type="ORF">CRN84_15465</name>
    <name evidence="3" type="ORF">NCTC12282_04347</name>
</gene>
<dbReference type="Pfam" id="PF13580">
    <property type="entry name" value="SIS_2"/>
    <property type="match status" value="1"/>
</dbReference>
<name>A0A2C6DN43_9GAMM</name>